<organism evidence="2 3">
    <name type="scientific">Clonorchis sinensis</name>
    <name type="common">Chinese liver fluke</name>
    <dbReference type="NCBI Taxonomy" id="79923"/>
    <lineage>
        <taxon>Eukaryota</taxon>
        <taxon>Metazoa</taxon>
        <taxon>Spiralia</taxon>
        <taxon>Lophotrochozoa</taxon>
        <taxon>Platyhelminthes</taxon>
        <taxon>Trematoda</taxon>
        <taxon>Digenea</taxon>
        <taxon>Opisthorchiida</taxon>
        <taxon>Opisthorchiata</taxon>
        <taxon>Opisthorchiidae</taxon>
        <taxon>Clonorchis</taxon>
    </lineage>
</organism>
<keyword evidence="3" id="KW-1185">Reference proteome</keyword>
<reference evidence="2" key="1">
    <citation type="journal article" date="2011" name="Genome Biol.">
        <title>The draft genome of the carcinogenic human liver fluke Clonorchis sinensis.</title>
        <authorList>
            <person name="Wang X."/>
            <person name="Chen W."/>
            <person name="Huang Y."/>
            <person name="Sun J."/>
            <person name="Men J."/>
            <person name="Liu H."/>
            <person name="Luo F."/>
            <person name="Guo L."/>
            <person name="Lv X."/>
            <person name="Deng C."/>
            <person name="Zhou C."/>
            <person name="Fan Y."/>
            <person name="Li X."/>
            <person name="Huang L."/>
            <person name="Hu Y."/>
            <person name="Liang C."/>
            <person name="Hu X."/>
            <person name="Xu J."/>
            <person name="Yu X."/>
        </authorList>
    </citation>
    <scope>NUCLEOTIDE SEQUENCE [LARGE SCALE GENOMIC DNA]</scope>
    <source>
        <strain evidence="2">Henan</strain>
    </source>
</reference>
<feature type="transmembrane region" description="Helical" evidence="1">
    <location>
        <begin position="172"/>
        <end position="197"/>
    </location>
</feature>
<sequence length="287" mass="33662">MLRVFGARIKTRVRRANDSRIPGFPRCIRHACTSRNAPEVFEHNEFFVFDDFRTCQIVFVFEEEEKAQVHLDELTKVVLYFRVHFAPCNDCRRCNDRNGQSGGAYVDAQNHQCTHGSLFIANRLDPYNDETNKREHNSPETFVNSSDVGLADVGFYDMFQLRNVTFFNGKDINVLVIHVQLSITLQYLLCIAAIYLFSSSRNWCFIYSNDGALDLKRTVRNWAWGFVFKMFYLPRDLVRTSGKSGDATCNLRHCRVFASQHRCWVEGLMYGLWQWRWRKTTKTEEML</sequence>
<protein>
    <submittedName>
        <fullName evidence="2">Uncharacterized protein</fullName>
    </submittedName>
</protein>
<dbReference type="Proteomes" id="UP000008909">
    <property type="component" value="Unassembled WGS sequence"/>
</dbReference>
<proteinExistence type="predicted"/>
<evidence type="ECO:0000313" key="3">
    <source>
        <dbReference type="Proteomes" id="UP000008909"/>
    </source>
</evidence>
<accession>G7Y3L1</accession>
<name>G7Y3L1_CLOSI</name>
<gene>
    <name evidence="2" type="ORF">CLF_100520</name>
</gene>
<reference key="2">
    <citation type="submission" date="2011-10" db="EMBL/GenBank/DDBJ databases">
        <title>The genome and transcriptome sequence of Clonorchis sinensis provide insights into the carcinogenic liver fluke.</title>
        <authorList>
            <person name="Wang X."/>
            <person name="Huang Y."/>
            <person name="Chen W."/>
            <person name="Liu H."/>
            <person name="Guo L."/>
            <person name="Chen Y."/>
            <person name="Luo F."/>
            <person name="Zhou W."/>
            <person name="Sun J."/>
            <person name="Mao Q."/>
            <person name="Liang P."/>
            <person name="Zhou C."/>
            <person name="Tian Y."/>
            <person name="Men J."/>
            <person name="Lv X."/>
            <person name="Huang L."/>
            <person name="Zhou J."/>
            <person name="Hu Y."/>
            <person name="Li R."/>
            <person name="Zhang F."/>
            <person name="Lei H."/>
            <person name="Li X."/>
            <person name="Hu X."/>
            <person name="Liang C."/>
            <person name="Xu J."/>
            <person name="Wu Z."/>
            <person name="Yu X."/>
        </authorList>
    </citation>
    <scope>NUCLEOTIDE SEQUENCE</scope>
    <source>
        <strain>Henan</strain>
    </source>
</reference>
<evidence type="ECO:0000313" key="2">
    <source>
        <dbReference type="EMBL" id="GAA47565.1"/>
    </source>
</evidence>
<feature type="non-terminal residue" evidence="2">
    <location>
        <position position="287"/>
    </location>
</feature>
<dbReference type="EMBL" id="DF142843">
    <property type="protein sequence ID" value="GAA47565.1"/>
    <property type="molecule type" value="Genomic_DNA"/>
</dbReference>
<keyword evidence="1" id="KW-0812">Transmembrane</keyword>
<evidence type="ECO:0000256" key="1">
    <source>
        <dbReference type="SAM" id="Phobius"/>
    </source>
</evidence>
<keyword evidence="1" id="KW-0472">Membrane</keyword>
<keyword evidence="1" id="KW-1133">Transmembrane helix</keyword>
<dbReference type="AlphaFoldDB" id="G7Y3L1"/>